<dbReference type="Proteomes" id="UP001157186">
    <property type="component" value="Unassembled WGS sequence"/>
</dbReference>
<evidence type="ECO:0000313" key="2">
    <source>
        <dbReference type="EMBL" id="GLX77957.1"/>
    </source>
</evidence>
<evidence type="ECO:0000259" key="1">
    <source>
        <dbReference type="SMART" id="SM00062"/>
    </source>
</evidence>
<protein>
    <recommendedName>
        <fullName evidence="1">Solute-binding protein family 3/N-terminal domain-containing protein</fullName>
    </recommendedName>
</protein>
<name>A0ABQ6GTH2_9GAMM</name>
<dbReference type="Pfam" id="PF00497">
    <property type="entry name" value="SBP_bac_3"/>
    <property type="match status" value="1"/>
</dbReference>
<feature type="domain" description="Solute-binding protein family 3/N-terminal" evidence="1">
    <location>
        <begin position="32"/>
        <end position="256"/>
    </location>
</feature>
<dbReference type="PANTHER" id="PTHR38834">
    <property type="entry name" value="PERIPLASMIC SUBSTRATE BINDING PROTEIN FAMILY 3"/>
    <property type="match status" value="1"/>
</dbReference>
<accession>A0ABQ6GTH2</accession>
<dbReference type="EMBL" id="BSST01000001">
    <property type="protein sequence ID" value="GLX77957.1"/>
    <property type="molecule type" value="Genomic_DNA"/>
</dbReference>
<dbReference type="Gene3D" id="3.40.190.10">
    <property type="entry name" value="Periplasmic binding protein-like II"/>
    <property type="match status" value="2"/>
</dbReference>
<dbReference type="PANTHER" id="PTHR38834:SF3">
    <property type="entry name" value="SOLUTE-BINDING PROTEIN FAMILY 3_N-TERMINAL DOMAIN-CONTAINING PROTEIN"/>
    <property type="match status" value="1"/>
</dbReference>
<gene>
    <name evidence="2" type="ORF">tinsulaeT_12970</name>
</gene>
<keyword evidence="3" id="KW-1185">Reference proteome</keyword>
<proteinExistence type="predicted"/>
<dbReference type="InterPro" id="IPR001638">
    <property type="entry name" value="Solute-binding_3/MltF_N"/>
</dbReference>
<dbReference type="SMART" id="SM00062">
    <property type="entry name" value="PBPb"/>
    <property type="match status" value="1"/>
</dbReference>
<comment type="caution">
    <text evidence="2">The sequence shown here is derived from an EMBL/GenBank/DDBJ whole genome shotgun (WGS) entry which is preliminary data.</text>
</comment>
<evidence type="ECO:0000313" key="3">
    <source>
        <dbReference type="Proteomes" id="UP001157186"/>
    </source>
</evidence>
<organism evidence="2 3">
    <name type="scientific">Thalassotalea insulae</name>
    <dbReference type="NCBI Taxonomy" id="2056778"/>
    <lineage>
        <taxon>Bacteria</taxon>
        <taxon>Pseudomonadati</taxon>
        <taxon>Pseudomonadota</taxon>
        <taxon>Gammaproteobacteria</taxon>
        <taxon>Alteromonadales</taxon>
        <taxon>Colwelliaceae</taxon>
        <taxon>Thalassotalea</taxon>
    </lineage>
</organism>
<dbReference type="SUPFAM" id="SSF53850">
    <property type="entry name" value="Periplasmic binding protein-like II"/>
    <property type="match status" value="1"/>
</dbReference>
<reference evidence="2 3" key="1">
    <citation type="submission" date="2023-03" db="EMBL/GenBank/DDBJ databases">
        <title>Draft genome sequence of Thalassotalea insulae KCTC 62186T.</title>
        <authorList>
            <person name="Sawabe T."/>
        </authorList>
    </citation>
    <scope>NUCLEOTIDE SEQUENCE [LARGE SCALE GENOMIC DNA]</scope>
    <source>
        <strain evidence="2 3">KCTC 62186</strain>
    </source>
</reference>
<sequence>MNCTQSQIHFFIILSIVFSCKLIAATNTPIYQIKVVTEYLDPYQIKNGDGSLGGFSTDVIKALFKQANSNADFQVMSWARAYKTATTEKNVMIYSIAQTKERRSLFHWVGHLTRERLYFWGLQNQFPPPTPIIALLKGYRIATSKDSNVAQYLEANNFFHLYYITNEQQAMQMLYRNRIDLMIDTELNMQSRAKRLSLDTSKIRKITEVLELNNNLSIAFSKKSDPAMVQHFQQAYQAIEQQGIIKRLKIKWGIIPAPVAE</sequence>